<proteinExistence type="predicted"/>
<dbReference type="PRINTS" id="PR00947">
    <property type="entry name" value="CUTICLE"/>
</dbReference>
<accession>A0A6P6YGD8</accession>
<keyword evidence="1" id="KW-1185">Reference proteome</keyword>
<dbReference type="InParanoid" id="A0A6P6YGD8"/>
<dbReference type="InterPro" id="IPR000618">
    <property type="entry name" value="Insect_cuticle"/>
</dbReference>
<dbReference type="GeneID" id="113798033"/>
<reference evidence="2" key="1">
    <citation type="submission" date="2025-08" db="UniProtKB">
        <authorList>
            <consortium name="RefSeq"/>
        </authorList>
    </citation>
    <scope>IDENTIFICATION</scope>
    <source>
        <strain evidence="2">Airmid</strain>
    </source>
</reference>
<evidence type="ECO:0000313" key="1">
    <source>
        <dbReference type="Proteomes" id="UP000515146"/>
    </source>
</evidence>
<dbReference type="PROSITE" id="PS51155">
    <property type="entry name" value="CHIT_BIND_RR_2"/>
    <property type="match status" value="1"/>
</dbReference>
<dbReference type="PANTHER" id="PTHR10380">
    <property type="entry name" value="CUTICLE PROTEIN"/>
    <property type="match status" value="1"/>
</dbReference>
<dbReference type="Proteomes" id="UP000515146">
    <property type="component" value="Unplaced"/>
</dbReference>
<dbReference type="FunCoup" id="A0A6P6YGD8">
    <property type="interactions" value="15"/>
</dbReference>
<dbReference type="GO" id="GO:0062129">
    <property type="term" value="C:chitin-based extracellular matrix"/>
    <property type="evidence" value="ECO:0007669"/>
    <property type="project" value="TreeGrafter"/>
</dbReference>
<dbReference type="OMA" id="YEFAYET"/>
<dbReference type="KEGG" id="dpte:113798033"/>
<sequence>MFKEIIALTLCCLFIAVYAAPATTTAEQEEKPHPYNFAFEEKDANYTLTRQEEMDEQGTVKGSYSYIDRDGIFRTVNYIADENGFRAAIQSNEPGLTNSAPAGTTFQIN</sequence>
<protein>
    <submittedName>
        <fullName evidence="2">Cuticle protein 10.9-like</fullName>
    </submittedName>
</protein>
<dbReference type="Pfam" id="PF00379">
    <property type="entry name" value="Chitin_bind_4"/>
    <property type="match status" value="1"/>
</dbReference>
<gene>
    <name evidence="2" type="primary">LOC113798033</name>
</gene>
<organism evidence="1 2">
    <name type="scientific">Dermatophagoides pteronyssinus</name>
    <name type="common">European house dust mite</name>
    <dbReference type="NCBI Taxonomy" id="6956"/>
    <lineage>
        <taxon>Eukaryota</taxon>
        <taxon>Metazoa</taxon>
        <taxon>Ecdysozoa</taxon>
        <taxon>Arthropoda</taxon>
        <taxon>Chelicerata</taxon>
        <taxon>Arachnida</taxon>
        <taxon>Acari</taxon>
        <taxon>Acariformes</taxon>
        <taxon>Sarcoptiformes</taxon>
        <taxon>Astigmata</taxon>
        <taxon>Psoroptidia</taxon>
        <taxon>Analgoidea</taxon>
        <taxon>Pyroglyphidae</taxon>
        <taxon>Dermatophagoidinae</taxon>
        <taxon>Dermatophagoides</taxon>
    </lineage>
</organism>
<dbReference type="PROSITE" id="PS00233">
    <property type="entry name" value="CHIT_BIND_RR_1"/>
    <property type="match status" value="1"/>
</dbReference>
<dbReference type="InterPro" id="IPR050468">
    <property type="entry name" value="Cuticle_Struct_Prot"/>
</dbReference>
<dbReference type="InterPro" id="IPR031311">
    <property type="entry name" value="CHIT_BIND_RR_consensus"/>
</dbReference>
<name>A0A6P6YGD8_DERPT</name>
<evidence type="ECO:0000313" key="2">
    <source>
        <dbReference type="RefSeq" id="XP_027204312.1"/>
    </source>
</evidence>
<dbReference type="RefSeq" id="XP_027204312.1">
    <property type="nucleotide sequence ID" value="XM_027348511.1"/>
</dbReference>
<dbReference type="OrthoDB" id="6515429at2759"/>
<dbReference type="GO" id="GO:0008010">
    <property type="term" value="F:structural constituent of chitin-based larval cuticle"/>
    <property type="evidence" value="ECO:0007669"/>
    <property type="project" value="TreeGrafter"/>
</dbReference>
<dbReference type="AlphaFoldDB" id="A0A6P6YGD8"/>